<dbReference type="SMART" id="SM00451">
    <property type="entry name" value="ZnF_U1"/>
    <property type="match status" value="4"/>
</dbReference>
<dbReference type="GO" id="GO:0005634">
    <property type="term" value="C:nucleus"/>
    <property type="evidence" value="ECO:0007669"/>
    <property type="project" value="UniProtKB-SubCell"/>
</dbReference>
<accession>A0A6J0C706</accession>
<dbReference type="SUPFAM" id="SSF57667">
    <property type="entry name" value="beta-beta-alpha zinc fingers"/>
    <property type="match status" value="14"/>
</dbReference>
<feature type="domain" description="C2H2-type" evidence="13">
    <location>
        <begin position="264"/>
        <end position="291"/>
    </location>
</feature>
<feature type="domain" description="C2H2-type" evidence="13">
    <location>
        <begin position="806"/>
        <end position="833"/>
    </location>
</feature>
<feature type="compositionally biased region" description="Basic and acidic residues" evidence="12">
    <location>
        <begin position="511"/>
        <end position="527"/>
    </location>
</feature>
<evidence type="ECO:0000256" key="1">
    <source>
        <dbReference type="ARBA" id="ARBA00004123"/>
    </source>
</evidence>
<evidence type="ECO:0000256" key="9">
    <source>
        <dbReference type="ARBA" id="ARBA00023163"/>
    </source>
</evidence>
<evidence type="ECO:0000256" key="2">
    <source>
        <dbReference type="ARBA" id="ARBA00006991"/>
    </source>
</evidence>
<protein>
    <submittedName>
        <fullName evidence="16">Zinc finger protein 236 isoform X1</fullName>
    </submittedName>
    <submittedName>
        <fullName evidence="15">Zinc finger protein 236-like</fullName>
    </submittedName>
</protein>
<feature type="domain" description="C2H2-type" evidence="13">
    <location>
        <begin position="722"/>
        <end position="749"/>
    </location>
</feature>
<dbReference type="FunFam" id="3.30.160.60:FF:000385">
    <property type="entry name" value="Zinc finger protein 236 variant"/>
    <property type="match status" value="1"/>
</dbReference>
<sequence>MLSEQAILTEQLTTGTESMPLGFIISDDGRTLLAVTERDDGILEFMSVPVTIQQSNVITAAPMKTNEGSSIFQVTLEAMSADNAAQQSALFTTQGYQTIPVLTEPEQPSFAPKAIELNAGGTTVELTPSVTEINSLQTKNFEIFETPVSSALPLPPPVVKRSPGRPRKDGSTPPSAHPNNLKCKICGKGFTRLMLLRRHTEQHAEEKPHRCPKCPASFNVPTNFTLHMATHNIGEPKCPECGRKFARMASLKSHMLLHEKEENLFCTECEDAFTTKAQLDAHLKLHNEKWTTDDVRKCKLCNKQFTQPALYRLHIREHYRLQTKLVKQTKKGVKQKTMYKCKICLKSFQKPSQLVRHIRVHTGEKPFQCTICTRAFTQKGSLQIHMWKHNGFRPHNCSFCNAKFSQKGNLNAHILRVHNVPDGKPYYKCTYCPCTFKKLGSLNAHMKKMHSNPKPQSCVSSTEDMQATVDTVMSQLAMLESGVKNPADSTANSSPNKDILQQALKNSGLPSKDKEPAPEVQTPKKGEAQTTMVTLLDSSIDSATRKYVTIKQRTIGNTRWYTCSYCHKEFKKPSDLIRHLRVHTQEKPFKCSYCSRSFAVKSTMIAHERTHTGVKKYMCCNCNKMFACHSSLTTHMRIHAGVKPFTCNICDKSFSANTLLKSHMKSHAKTKTKPTPQTEIIAPSIVLEEPLIITDAGNKISIAQVQSKHQQVYNSNDVARPHKCWVCPAAFRKMSHLKQHYRRHTGERPYKCQKCNRKFTSNSVLKSHLQTHEGSRPYNCSMCSAKFSTQSSMKRHLATHSNKRPFMCPYCHKTFKTSVNCRKHMKIHKHELAQQQLNQQQSGQQQPNQLQDKPAMTVLSENLTLPEEMEVTFQPQMAPDFSQAFSDQFHTIAVEKDKPLIPQNNPIQTIVNQAQPAVEPINLGPTQTLHADETGTITLPNYSGDQTLTPESIREIEETLNQQLFNIGMNLGLGGNLTRQISETSPNSLEQREQPILNIIYENSKNVETSTSGTINSGIFAPQFDSFDMSHIALQGENEMDIGITPANSTSMASILPRSAQEEQHLVSVTTTTSMPDDSQSKQPRHLMVVSSMQSCPELSRPVQACPKYPKVIAKADTTDGLDVPTSEETVKDIAVQAESLLPEKPSQIPSYKCKVCDKTFNKQSQLRTHKKIHTLEMAQKPEDKELASVAESENLLQCHMCSKTGLTAVALKDHLKTHKGIKEFQCTECPLKFCTNGGLSRHLKIHTNKILWKCATCDLTFQNKTQLLLHEEFHQNSTSLNTVEPDSSQKDPLTIDGNYLAPPHIRLEDNSIISEKVLMDAVAEKETETDLKKDKKVYTNKCKYCPKTFRKPSDLVRHIRTHTGERPYQCEYCNKCFAVKCTLDCHMKVHTGKKTFSCHVCNSLFTTKGSLKVHMRLHTGSKPFKCPTCDLRFRTSGHRKVHLLTHMREHKDPSKPKPKVRKIAAIAGVAAELERSVGNNVNAEATGPHAEEYGNIDSITIETNALTENITPHITFNADGTILNNNAMLSLNESNELVANLHFLLAHGLVTIQSDDPMLQQMPDAETNVIQNGTTVEELIDPESLRAPTQSLISNTEMSDSNSQPVLYETENMENGGTESHGTLELDDCMQIDPGKMASLSDPEESNQKLTIDRTQFRRECDICGKSFLKPCQVERHKRIHTGERPYKCNLCSKSFTQKSTLKIHQKHHTGDRPYPCPHCDFSFSQKGNLKTHLKRVHQLDTLVVKKLRRGQHLLSAKIEQDNLEDDRIIGLEDISFANIH</sequence>
<proteinExistence type="inferred from homology"/>
<dbReference type="RefSeq" id="XP_046586975.1">
    <property type="nucleotide sequence ID" value="XM_046731019.1"/>
</dbReference>
<keyword evidence="4" id="KW-0677">Repeat</keyword>
<dbReference type="InterPro" id="IPR003604">
    <property type="entry name" value="Matrin/U1-like-C_Znf_C2H2"/>
</dbReference>
<feature type="domain" description="C2H2-type" evidence="13">
    <location>
        <begin position="427"/>
        <end position="455"/>
    </location>
</feature>
<dbReference type="OrthoDB" id="6077919at2759"/>
<dbReference type="GO" id="GO:0003677">
    <property type="term" value="F:DNA binding"/>
    <property type="evidence" value="ECO:0007669"/>
    <property type="project" value="UniProtKB-KW"/>
</dbReference>
<dbReference type="SMART" id="SM00355">
    <property type="entry name" value="ZnF_C2H2"/>
    <property type="match status" value="28"/>
</dbReference>
<feature type="domain" description="C2H2-type" evidence="13">
    <location>
        <begin position="1152"/>
        <end position="1179"/>
    </location>
</feature>
<evidence type="ECO:0000256" key="3">
    <source>
        <dbReference type="ARBA" id="ARBA00022723"/>
    </source>
</evidence>
<keyword evidence="9" id="KW-0804">Transcription</keyword>
<feature type="domain" description="C2H2-type" evidence="13">
    <location>
        <begin position="181"/>
        <end position="208"/>
    </location>
</feature>
<feature type="domain" description="C2H2-type" evidence="13">
    <location>
        <begin position="296"/>
        <end position="323"/>
    </location>
</feature>
<dbReference type="Pfam" id="PF00096">
    <property type="entry name" value="zf-C2H2"/>
    <property type="match status" value="20"/>
</dbReference>
<feature type="domain" description="C2H2-type" evidence="13">
    <location>
        <begin position="645"/>
        <end position="672"/>
    </location>
</feature>
<dbReference type="FunFam" id="3.30.160.60:FF:000733">
    <property type="entry name" value="Zinc finger protein 236 variant"/>
    <property type="match status" value="1"/>
</dbReference>
<comment type="subcellular location">
    <subcellularLocation>
        <location evidence="1">Nucleus</location>
    </subcellularLocation>
</comment>
<evidence type="ECO:0000313" key="16">
    <source>
        <dbReference type="RefSeq" id="XP_046586975.1"/>
    </source>
</evidence>
<dbReference type="InterPro" id="IPR050331">
    <property type="entry name" value="Zinc_finger"/>
</dbReference>
<evidence type="ECO:0000313" key="15">
    <source>
        <dbReference type="RefSeq" id="XP_015522129.1"/>
    </source>
</evidence>
<name>A0A6J0C706_NEOLC</name>
<dbReference type="Gene3D" id="3.30.160.60">
    <property type="entry name" value="Classic Zinc Finger"/>
    <property type="match status" value="24"/>
</dbReference>
<feature type="region of interest" description="Disordered" evidence="12">
    <location>
        <begin position="153"/>
        <end position="180"/>
    </location>
</feature>
<evidence type="ECO:0000256" key="10">
    <source>
        <dbReference type="ARBA" id="ARBA00023242"/>
    </source>
</evidence>
<dbReference type="GO" id="GO:0006355">
    <property type="term" value="P:regulation of DNA-templated transcription"/>
    <property type="evidence" value="ECO:0007669"/>
    <property type="project" value="UniProtKB-ARBA"/>
</dbReference>
<feature type="domain" description="C2H2-type" evidence="13">
    <location>
        <begin position="750"/>
        <end position="777"/>
    </location>
</feature>
<dbReference type="RefSeq" id="XP_015522129.1">
    <property type="nucleotide sequence ID" value="XM_015666643.1"/>
</dbReference>
<dbReference type="FunFam" id="3.30.160.60:FF:002343">
    <property type="entry name" value="Zinc finger protein 33A"/>
    <property type="match status" value="1"/>
</dbReference>
<dbReference type="GeneID" id="107225984"/>
<feature type="domain" description="C2H2-type" evidence="13">
    <location>
        <begin position="1341"/>
        <end position="1368"/>
    </location>
</feature>
<dbReference type="FunFam" id="3.30.160.60:FF:000630">
    <property type="entry name" value="Zinc finger protein 180"/>
    <property type="match status" value="1"/>
</dbReference>
<evidence type="ECO:0000256" key="5">
    <source>
        <dbReference type="ARBA" id="ARBA00022771"/>
    </source>
</evidence>
<evidence type="ECO:0000256" key="8">
    <source>
        <dbReference type="ARBA" id="ARBA00023125"/>
    </source>
</evidence>
<keyword evidence="6" id="KW-0862">Zinc</keyword>
<dbReference type="FunFam" id="3.30.160.60:FF:000045">
    <property type="entry name" value="ZFP69 zinc finger protein B"/>
    <property type="match status" value="1"/>
</dbReference>
<feature type="domain" description="C2H2-type" evidence="13">
    <location>
        <begin position="1397"/>
        <end position="1424"/>
    </location>
</feature>
<keyword evidence="7" id="KW-0805">Transcription regulation</keyword>
<dbReference type="InterPro" id="IPR013087">
    <property type="entry name" value="Znf_C2H2_type"/>
</dbReference>
<evidence type="ECO:0000256" key="6">
    <source>
        <dbReference type="ARBA" id="ARBA00022833"/>
    </source>
</evidence>
<feature type="domain" description="C2H2-type" evidence="13">
    <location>
        <begin position="1660"/>
        <end position="1687"/>
    </location>
</feature>
<keyword evidence="8" id="KW-0238">DNA-binding</keyword>
<dbReference type="FunFam" id="3.30.160.60:FF:001156">
    <property type="entry name" value="Zinc finger protein 407"/>
    <property type="match status" value="1"/>
</dbReference>
<organism evidence="14 15">
    <name type="scientific">Neodiprion lecontei</name>
    <name type="common">Redheaded pine sawfly</name>
    <dbReference type="NCBI Taxonomy" id="441921"/>
    <lineage>
        <taxon>Eukaryota</taxon>
        <taxon>Metazoa</taxon>
        <taxon>Ecdysozoa</taxon>
        <taxon>Arthropoda</taxon>
        <taxon>Hexapoda</taxon>
        <taxon>Insecta</taxon>
        <taxon>Pterygota</taxon>
        <taxon>Neoptera</taxon>
        <taxon>Endopterygota</taxon>
        <taxon>Hymenoptera</taxon>
        <taxon>Tenthredinoidea</taxon>
        <taxon>Diprionidae</taxon>
        <taxon>Diprioninae</taxon>
        <taxon>Neodiprion</taxon>
    </lineage>
</organism>
<feature type="domain" description="C2H2-type" evidence="13">
    <location>
        <begin position="367"/>
        <end position="394"/>
    </location>
</feature>
<feature type="domain" description="C2H2-type" evidence="13">
    <location>
        <begin position="236"/>
        <end position="263"/>
    </location>
</feature>
<dbReference type="PROSITE" id="PS50157">
    <property type="entry name" value="ZINC_FINGER_C2H2_2"/>
    <property type="match status" value="28"/>
</dbReference>
<dbReference type="KEGG" id="nlo:107225984"/>
<dbReference type="FunFam" id="3.30.160.60:FF:000367">
    <property type="entry name" value="Zinc finger protein 572"/>
    <property type="match status" value="1"/>
</dbReference>
<feature type="domain" description="C2H2-type" evidence="13">
    <location>
        <begin position="778"/>
        <end position="805"/>
    </location>
</feature>
<keyword evidence="5 11" id="KW-0863">Zinc-finger</keyword>
<feature type="domain" description="C2H2-type" evidence="13">
    <location>
        <begin position="1225"/>
        <end position="1250"/>
    </location>
</feature>
<dbReference type="GO" id="GO:0008270">
    <property type="term" value="F:zinc ion binding"/>
    <property type="evidence" value="ECO:0007669"/>
    <property type="project" value="UniProtKB-KW"/>
</dbReference>
<feature type="domain" description="C2H2-type" evidence="13">
    <location>
        <begin position="1197"/>
        <end position="1224"/>
    </location>
</feature>
<dbReference type="FunFam" id="3.30.160.60:FF:001182">
    <property type="entry name" value="Zinc finger, C2H2 type"/>
    <property type="match status" value="1"/>
</dbReference>
<keyword evidence="3" id="KW-0479">Metal-binding</keyword>
<feature type="domain" description="C2H2-type" evidence="13">
    <location>
        <begin position="1425"/>
        <end position="1452"/>
    </location>
</feature>
<dbReference type="FunFam" id="3.30.160.60:FF:000624">
    <property type="entry name" value="zinc finger protein 697"/>
    <property type="match status" value="2"/>
</dbReference>
<dbReference type="PROSITE" id="PS00028">
    <property type="entry name" value="ZINC_FINGER_C2H2_1"/>
    <property type="match status" value="27"/>
</dbReference>
<feature type="domain" description="C2H2-type" evidence="13">
    <location>
        <begin position="1253"/>
        <end position="1280"/>
    </location>
</feature>
<keyword evidence="10" id="KW-0539">Nucleus</keyword>
<dbReference type="FunFam" id="3.30.160.60:FF:000340">
    <property type="entry name" value="zinc finger protein 473 isoform X1"/>
    <property type="match status" value="1"/>
</dbReference>
<dbReference type="PANTHER" id="PTHR16515:SF49">
    <property type="entry name" value="GASTRULA ZINC FINGER PROTEIN XLCGF49.1-LIKE-RELATED"/>
    <property type="match status" value="1"/>
</dbReference>
<dbReference type="Proteomes" id="UP000829291">
    <property type="component" value="Chromosome 2"/>
</dbReference>
<dbReference type="Pfam" id="PF13912">
    <property type="entry name" value="zf-C2H2_6"/>
    <property type="match status" value="1"/>
</dbReference>
<comment type="similarity">
    <text evidence="2">Belongs to the krueppel C2H2-type zinc-finger protein family.</text>
</comment>
<feature type="region of interest" description="Disordered" evidence="12">
    <location>
        <begin position="507"/>
        <end position="529"/>
    </location>
</feature>
<evidence type="ECO:0000313" key="14">
    <source>
        <dbReference type="Proteomes" id="UP000829291"/>
    </source>
</evidence>
<evidence type="ECO:0000259" key="13">
    <source>
        <dbReference type="PROSITE" id="PS50157"/>
    </source>
</evidence>
<evidence type="ECO:0000256" key="11">
    <source>
        <dbReference type="PROSITE-ProRule" id="PRU00042"/>
    </source>
</evidence>
<evidence type="ECO:0000256" key="4">
    <source>
        <dbReference type="ARBA" id="ARBA00022737"/>
    </source>
</evidence>
<evidence type="ECO:0000256" key="7">
    <source>
        <dbReference type="ARBA" id="ARBA00023015"/>
    </source>
</evidence>
<dbReference type="FunFam" id="3.30.160.60:FF:000130">
    <property type="entry name" value="Spalt-like transcription factor 4"/>
    <property type="match status" value="1"/>
</dbReference>
<dbReference type="FunFam" id="3.30.160.60:FF:000358">
    <property type="entry name" value="zinc finger protein 24"/>
    <property type="match status" value="1"/>
</dbReference>
<feature type="domain" description="C2H2-type" evidence="13">
    <location>
        <begin position="1369"/>
        <end position="1396"/>
    </location>
</feature>
<feature type="domain" description="C2H2-type" evidence="13">
    <location>
        <begin position="561"/>
        <end position="588"/>
    </location>
</feature>
<feature type="domain" description="C2H2-type" evidence="13">
    <location>
        <begin position="395"/>
        <end position="423"/>
    </location>
</feature>
<dbReference type="PANTHER" id="PTHR16515">
    <property type="entry name" value="PR DOMAIN ZINC FINGER PROTEIN"/>
    <property type="match status" value="1"/>
</dbReference>
<feature type="domain" description="C2H2-type" evidence="13">
    <location>
        <begin position="617"/>
        <end position="644"/>
    </location>
</feature>
<dbReference type="InterPro" id="IPR036236">
    <property type="entry name" value="Znf_C2H2_sf"/>
</dbReference>
<reference evidence="15" key="1">
    <citation type="submission" date="2025-04" db="UniProtKB">
        <authorList>
            <consortium name="RefSeq"/>
        </authorList>
    </citation>
    <scope>IDENTIFICATION</scope>
    <source>
        <tissue evidence="16">Thorax and Abdomen</tissue>
        <tissue evidence="15">Whole body</tissue>
    </source>
</reference>
<dbReference type="FunFam" id="3.30.160.60:FF:000145">
    <property type="entry name" value="Zinc finger protein 574"/>
    <property type="match status" value="3"/>
</dbReference>
<feature type="domain" description="C2H2-type" evidence="13">
    <location>
        <begin position="209"/>
        <end position="236"/>
    </location>
</feature>
<feature type="domain" description="C2H2-type" evidence="13">
    <location>
        <begin position="1688"/>
        <end position="1715"/>
    </location>
</feature>
<gene>
    <name evidence="15 16" type="primary">LOC107225984</name>
</gene>
<dbReference type="InParanoid" id="A0A6J0C706"/>
<feature type="domain" description="C2H2-type" evidence="13">
    <location>
        <begin position="589"/>
        <end position="616"/>
    </location>
</feature>
<keyword evidence="14" id="KW-1185">Reference proteome</keyword>
<feature type="domain" description="C2H2-type" evidence="13">
    <location>
        <begin position="339"/>
        <end position="366"/>
    </location>
</feature>
<dbReference type="FunFam" id="3.30.160.60:FF:000301">
    <property type="entry name" value="Zinc finger protein 236"/>
    <property type="match status" value="1"/>
</dbReference>
<evidence type="ECO:0000256" key="12">
    <source>
        <dbReference type="SAM" id="MobiDB-lite"/>
    </source>
</evidence>
<feature type="domain" description="C2H2-type" evidence="13">
    <location>
        <begin position="1716"/>
        <end position="1739"/>
    </location>
</feature>